<accession>A0AA38X6X2</accession>
<proteinExistence type="predicted"/>
<evidence type="ECO:0000256" key="1">
    <source>
        <dbReference type="SAM" id="MobiDB-lite"/>
    </source>
</evidence>
<keyword evidence="3" id="KW-1185">Reference proteome</keyword>
<organism evidence="2 3">
    <name type="scientific">Cladophialophora chaetospira</name>
    <dbReference type="NCBI Taxonomy" id="386627"/>
    <lineage>
        <taxon>Eukaryota</taxon>
        <taxon>Fungi</taxon>
        <taxon>Dikarya</taxon>
        <taxon>Ascomycota</taxon>
        <taxon>Pezizomycotina</taxon>
        <taxon>Eurotiomycetes</taxon>
        <taxon>Chaetothyriomycetidae</taxon>
        <taxon>Chaetothyriales</taxon>
        <taxon>Herpotrichiellaceae</taxon>
        <taxon>Cladophialophora</taxon>
    </lineage>
</organism>
<protein>
    <submittedName>
        <fullName evidence="2">Uncharacterized protein</fullName>
    </submittedName>
</protein>
<reference evidence="2" key="1">
    <citation type="submission" date="2022-10" db="EMBL/GenBank/DDBJ databases">
        <title>Culturing micro-colonial fungi from biological soil crusts in the Mojave desert and describing Neophaeococcomyces mojavensis, and introducing the new genera and species Taxawa tesnikishii.</title>
        <authorList>
            <person name="Kurbessoian T."/>
            <person name="Stajich J.E."/>
        </authorList>
    </citation>
    <scope>NUCLEOTIDE SEQUENCE</scope>
    <source>
        <strain evidence="2">TK_41</strain>
    </source>
</reference>
<comment type="caution">
    <text evidence="2">The sequence shown here is derived from an EMBL/GenBank/DDBJ whole genome shotgun (WGS) entry which is preliminary data.</text>
</comment>
<evidence type="ECO:0000313" key="3">
    <source>
        <dbReference type="Proteomes" id="UP001172673"/>
    </source>
</evidence>
<name>A0AA38X6X2_9EURO</name>
<evidence type="ECO:0000313" key="2">
    <source>
        <dbReference type="EMBL" id="KAJ9607879.1"/>
    </source>
</evidence>
<gene>
    <name evidence="2" type="ORF">H2200_007958</name>
</gene>
<feature type="region of interest" description="Disordered" evidence="1">
    <location>
        <begin position="385"/>
        <end position="407"/>
    </location>
</feature>
<dbReference type="AlphaFoldDB" id="A0AA38X6X2"/>
<dbReference type="Proteomes" id="UP001172673">
    <property type="component" value="Unassembled WGS sequence"/>
</dbReference>
<sequence>MATDTTQPRLRRKHRFNVRQGRIVVDNDGSSFGRSQDEKHRDAIWVADRPGESKTGDPIYSRTQAEGYTYRLLTNRSVKLSTAGLLHIEDLYALIDGLHWVKDELKAQLPANPDIDAPDHLHKIPPILQIISSLLAVEDIFEYETAEAYIESRTFDNFGEIPSTLANAEARIFNVLSLLADLEQCTWLQEAEIYHLLVGMRVTNQIEIQKLGKISDLKFKLIRSRLARAEVRDYLQNLISDLSTPRLKALKFRPHTEFQMPREIAELPVPLPLEVTFVQAFMYELGNQLPTPPPTPSKHGHKCLLCRHDTNTDPKRAGYNAKPQLLTYTNLCCKSGPYHVVCMLSYIKTNQGSEATCPYCYDELGEEYFMEVMERRSFELQMMRGDDETGRSDASGGRPGDVMTQKA</sequence>
<dbReference type="EMBL" id="JAPDRK010000011">
    <property type="protein sequence ID" value="KAJ9607879.1"/>
    <property type="molecule type" value="Genomic_DNA"/>
</dbReference>